<reference evidence="4" key="1">
    <citation type="journal article" date="2019" name="Int. J. Syst. Evol. Microbiol.">
        <title>The Global Catalogue of Microorganisms (GCM) 10K type strain sequencing project: providing services to taxonomists for standard genome sequencing and annotation.</title>
        <authorList>
            <consortium name="The Broad Institute Genomics Platform"/>
            <consortium name="The Broad Institute Genome Sequencing Center for Infectious Disease"/>
            <person name="Wu L."/>
            <person name="Ma J."/>
        </authorList>
    </citation>
    <scope>NUCLEOTIDE SEQUENCE [LARGE SCALE GENOMIC DNA]</scope>
    <source>
        <strain evidence="4">R28</strain>
    </source>
</reference>
<evidence type="ECO:0000313" key="4">
    <source>
        <dbReference type="Proteomes" id="UP001597383"/>
    </source>
</evidence>
<gene>
    <name evidence="3" type="ORF">ACFSJF_10420</name>
</gene>
<dbReference type="InterPro" id="IPR025623">
    <property type="entry name" value="YusW"/>
</dbReference>
<keyword evidence="2" id="KW-0732">Signal</keyword>
<feature type="region of interest" description="Disordered" evidence="1">
    <location>
        <begin position="23"/>
        <end position="48"/>
    </location>
</feature>
<accession>A0ABW4W288</accession>
<feature type="compositionally biased region" description="Polar residues" evidence="1">
    <location>
        <begin position="37"/>
        <end position="47"/>
    </location>
</feature>
<comment type="caution">
    <text evidence="3">The sequence shown here is derived from an EMBL/GenBank/DDBJ whole genome shotgun (WGS) entry which is preliminary data.</text>
</comment>
<dbReference type="PROSITE" id="PS51257">
    <property type="entry name" value="PROKAR_LIPOPROTEIN"/>
    <property type="match status" value="1"/>
</dbReference>
<evidence type="ECO:0000313" key="3">
    <source>
        <dbReference type="EMBL" id="MFD2044682.1"/>
    </source>
</evidence>
<organism evidence="3 4">
    <name type="scientific">Ornithinibacillus salinisoli</name>
    <dbReference type="NCBI Taxonomy" id="1848459"/>
    <lineage>
        <taxon>Bacteria</taxon>
        <taxon>Bacillati</taxon>
        <taxon>Bacillota</taxon>
        <taxon>Bacilli</taxon>
        <taxon>Bacillales</taxon>
        <taxon>Bacillaceae</taxon>
        <taxon>Ornithinibacillus</taxon>
    </lineage>
</organism>
<protein>
    <submittedName>
        <fullName evidence="3">YusW family protein</fullName>
    </submittedName>
</protein>
<sequence>MKKLLISTVVLTSVLTMAACAADDEGNSSEDQHNQDVESQPVISQTDMGDKMSELSYTVYDFDVLYEESEFEGEIENDEGLIEAEFYNPFSDITARGSDAFEAIFPVLQELELNPDMDDEEAITESLAAFDLPDNYLKAQLEVVFSDGTEKTYEIKK</sequence>
<feature type="signal peptide" evidence="2">
    <location>
        <begin position="1"/>
        <end position="21"/>
    </location>
</feature>
<name>A0ABW4W288_9BACI</name>
<dbReference type="RefSeq" id="WP_377556081.1">
    <property type="nucleotide sequence ID" value="NZ_JBHUHQ010000015.1"/>
</dbReference>
<dbReference type="EMBL" id="JBHUHQ010000015">
    <property type="protein sequence ID" value="MFD2044682.1"/>
    <property type="molecule type" value="Genomic_DNA"/>
</dbReference>
<dbReference type="Pfam" id="PF14039">
    <property type="entry name" value="YusW"/>
    <property type="match status" value="1"/>
</dbReference>
<feature type="chain" id="PRO_5047344665" evidence="2">
    <location>
        <begin position="22"/>
        <end position="157"/>
    </location>
</feature>
<evidence type="ECO:0000256" key="2">
    <source>
        <dbReference type="SAM" id="SignalP"/>
    </source>
</evidence>
<keyword evidence="4" id="KW-1185">Reference proteome</keyword>
<dbReference type="Proteomes" id="UP001597383">
    <property type="component" value="Unassembled WGS sequence"/>
</dbReference>
<proteinExistence type="predicted"/>
<evidence type="ECO:0000256" key="1">
    <source>
        <dbReference type="SAM" id="MobiDB-lite"/>
    </source>
</evidence>